<sequence>MLQTLEKFWFFESYQRVQMLLLHSKLSELSITISFRVIHLHSILIIQNLSE</sequence>
<accession>A0AAW0K9H6</accession>
<comment type="caution">
    <text evidence="1">The sequence shown here is derived from an EMBL/GenBank/DDBJ whole genome shotgun (WGS) entry which is preliminary data.</text>
</comment>
<gene>
    <name evidence="1" type="ORF">U0070_017896</name>
</gene>
<reference evidence="1 2" key="1">
    <citation type="journal article" date="2023" name="bioRxiv">
        <title>Conserved and derived expression patterns and positive selection on dental genes reveal complex evolutionary context of ever-growing rodent molars.</title>
        <authorList>
            <person name="Calamari Z.T."/>
            <person name="Song A."/>
            <person name="Cohen E."/>
            <person name="Akter M."/>
            <person name="Roy R.D."/>
            <person name="Hallikas O."/>
            <person name="Christensen M.M."/>
            <person name="Li P."/>
            <person name="Marangoni P."/>
            <person name="Jernvall J."/>
            <person name="Klein O.D."/>
        </authorList>
    </citation>
    <scope>NUCLEOTIDE SEQUENCE [LARGE SCALE GENOMIC DNA]</scope>
    <source>
        <strain evidence="1">V071</strain>
    </source>
</reference>
<dbReference type="AlphaFoldDB" id="A0AAW0K9H6"/>
<name>A0AAW0K9H6_MYOGA</name>
<proteinExistence type="predicted"/>
<protein>
    <recommendedName>
        <fullName evidence="3">Maturase K</fullName>
    </recommendedName>
</protein>
<evidence type="ECO:0000313" key="1">
    <source>
        <dbReference type="EMBL" id="KAK7835360.1"/>
    </source>
</evidence>
<dbReference type="EMBL" id="JBBHLL010000002">
    <property type="protein sequence ID" value="KAK7835360.1"/>
    <property type="molecule type" value="Genomic_DNA"/>
</dbReference>
<dbReference type="Proteomes" id="UP001488838">
    <property type="component" value="Unassembled WGS sequence"/>
</dbReference>
<keyword evidence="2" id="KW-1185">Reference proteome</keyword>
<evidence type="ECO:0000313" key="2">
    <source>
        <dbReference type="Proteomes" id="UP001488838"/>
    </source>
</evidence>
<evidence type="ECO:0008006" key="3">
    <source>
        <dbReference type="Google" id="ProtNLM"/>
    </source>
</evidence>
<organism evidence="1 2">
    <name type="scientific">Myodes glareolus</name>
    <name type="common">Bank vole</name>
    <name type="synonym">Clethrionomys glareolus</name>
    <dbReference type="NCBI Taxonomy" id="447135"/>
    <lineage>
        <taxon>Eukaryota</taxon>
        <taxon>Metazoa</taxon>
        <taxon>Chordata</taxon>
        <taxon>Craniata</taxon>
        <taxon>Vertebrata</taxon>
        <taxon>Euteleostomi</taxon>
        <taxon>Mammalia</taxon>
        <taxon>Eutheria</taxon>
        <taxon>Euarchontoglires</taxon>
        <taxon>Glires</taxon>
        <taxon>Rodentia</taxon>
        <taxon>Myomorpha</taxon>
        <taxon>Muroidea</taxon>
        <taxon>Cricetidae</taxon>
        <taxon>Arvicolinae</taxon>
        <taxon>Myodes</taxon>
    </lineage>
</organism>